<gene>
    <name evidence="1" type="ORF">DCAF_LOCUS15450</name>
</gene>
<dbReference type="AlphaFoldDB" id="A0AAV1RWE1"/>
<organism evidence="1 2">
    <name type="scientific">Dovyalis caffra</name>
    <dbReference type="NCBI Taxonomy" id="77055"/>
    <lineage>
        <taxon>Eukaryota</taxon>
        <taxon>Viridiplantae</taxon>
        <taxon>Streptophyta</taxon>
        <taxon>Embryophyta</taxon>
        <taxon>Tracheophyta</taxon>
        <taxon>Spermatophyta</taxon>
        <taxon>Magnoliopsida</taxon>
        <taxon>eudicotyledons</taxon>
        <taxon>Gunneridae</taxon>
        <taxon>Pentapetalae</taxon>
        <taxon>rosids</taxon>
        <taxon>fabids</taxon>
        <taxon>Malpighiales</taxon>
        <taxon>Salicaceae</taxon>
        <taxon>Flacourtieae</taxon>
        <taxon>Dovyalis</taxon>
    </lineage>
</organism>
<proteinExistence type="predicted"/>
<dbReference type="Proteomes" id="UP001314170">
    <property type="component" value="Unassembled WGS sequence"/>
</dbReference>
<sequence length="56" mass="6343">MGIKQFKALKEKGLTPLKGKNYDILLAPQKFILLTSPNASSPAYKERFLHLIYPPL</sequence>
<evidence type="ECO:0000313" key="1">
    <source>
        <dbReference type="EMBL" id="CAK7340368.1"/>
    </source>
</evidence>
<name>A0AAV1RWE1_9ROSI</name>
<accession>A0AAV1RWE1</accession>
<protein>
    <submittedName>
        <fullName evidence="1">Uncharacterized protein</fullName>
    </submittedName>
</protein>
<reference evidence="1 2" key="1">
    <citation type="submission" date="2024-01" db="EMBL/GenBank/DDBJ databases">
        <authorList>
            <person name="Waweru B."/>
        </authorList>
    </citation>
    <scope>NUCLEOTIDE SEQUENCE [LARGE SCALE GENOMIC DNA]</scope>
</reference>
<dbReference type="EMBL" id="CAWUPB010001159">
    <property type="protein sequence ID" value="CAK7340368.1"/>
    <property type="molecule type" value="Genomic_DNA"/>
</dbReference>
<evidence type="ECO:0000313" key="2">
    <source>
        <dbReference type="Proteomes" id="UP001314170"/>
    </source>
</evidence>
<keyword evidence="2" id="KW-1185">Reference proteome</keyword>
<comment type="caution">
    <text evidence="1">The sequence shown here is derived from an EMBL/GenBank/DDBJ whole genome shotgun (WGS) entry which is preliminary data.</text>
</comment>
<feature type="non-terminal residue" evidence="1">
    <location>
        <position position="56"/>
    </location>
</feature>